<evidence type="ECO:0000256" key="1">
    <source>
        <dbReference type="SAM" id="MobiDB-lite"/>
    </source>
</evidence>
<dbReference type="RefSeq" id="WP_148618633.1">
    <property type="nucleotide sequence ID" value="NZ_CP042912.1"/>
</dbReference>
<gene>
    <name evidence="2" type="ORF">MFFC18_08920</name>
</gene>
<feature type="compositionally biased region" description="Basic and acidic residues" evidence="1">
    <location>
        <begin position="115"/>
        <end position="130"/>
    </location>
</feature>
<keyword evidence="3" id="KW-1185">Reference proteome</keyword>
<evidence type="ECO:0000313" key="3">
    <source>
        <dbReference type="Proteomes" id="UP000322214"/>
    </source>
</evidence>
<protein>
    <submittedName>
        <fullName evidence="2">Uncharacterized protein</fullName>
    </submittedName>
</protein>
<dbReference type="KEGG" id="mff:MFFC18_08920"/>
<dbReference type="AlphaFoldDB" id="A0A5B9P849"/>
<organism evidence="2 3">
    <name type="scientific">Mariniblastus fucicola</name>
    <dbReference type="NCBI Taxonomy" id="980251"/>
    <lineage>
        <taxon>Bacteria</taxon>
        <taxon>Pseudomonadati</taxon>
        <taxon>Planctomycetota</taxon>
        <taxon>Planctomycetia</taxon>
        <taxon>Pirellulales</taxon>
        <taxon>Pirellulaceae</taxon>
        <taxon>Mariniblastus</taxon>
    </lineage>
</organism>
<evidence type="ECO:0000313" key="2">
    <source>
        <dbReference type="EMBL" id="QEG21040.1"/>
    </source>
</evidence>
<accession>A0A5B9P849</accession>
<reference evidence="2 3" key="1">
    <citation type="submission" date="2019-08" db="EMBL/GenBank/DDBJ databases">
        <title>Deep-cultivation of Planctomycetes and their phenomic and genomic characterization uncovers novel biology.</title>
        <authorList>
            <person name="Wiegand S."/>
            <person name="Jogler M."/>
            <person name="Boedeker C."/>
            <person name="Pinto D."/>
            <person name="Vollmers J."/>
            <person name="Rivas-Marin E."/>
            <person name="Kohn T."/>
            <person name="Peeters S.H."/>
            <person name="Heuer A."/>
            <person name="Rast P."/>
            <person name="Oberbeckmann S."/>
            <person name="Bunk B."/>
            <person name="Jeske O."/>
            <person name="Meyerdierks A."/>
            <person name="Storesund J.E."/>
            <person name="Kallscheuer N."/>
            <person name="Luecker S."/>
            <person name="Lage O.M."/>
            <person name="Pohl T."/>
            <person name="Merkel B.J."/>
            <person name="Hornburger P."/>
            <person name="Mueller R.-W."/>
            <person name="Bruemmer F."/>
            <person name="Labrenz M."/>
            <person name="Spormann A.M."/>
            <person name="Op den Camp H."/>
            <person name="Overmann J."/>
            <person name="Amann R."/>
            <person name="Jetten M.S.M."/>
            <person name="Mascher T."/>
            <person name="Medema M.H."/>
            <person name="Devos D.P."/>
            <person name="Kaster A.-K."/>
            <person name="Ovreas L."/>
            <person name="Rohde M."/>
            <person name="Galperin M.Y."/>
            <person name="Jogler C."/>
        </authorList>
    </citation>
    <scope>NUCLEOTIDE SEQUENCE [LARGE SCALE GENOMIC DNA]</scope>
    <source>
        <strain evidence="2 3">FC18</strain>
    </source>
</reference>
<proteinExistence type="predicted"/>
<dbReference type="EMBL" id="CP042912">
    <property type="protein sequence ID" value="QEG21040.1"/>
    <property type="molecule type" value="Genomic_DNA"/>
</dbReference>
<feature type="compositionally biased region" description="Basic and acidic residues" evidence="1">
    <location>
        <begin position="74"/>
        <end position="88"/>
    </location>
</feature>
<name>A0A5B9P849_9BACT</name>
<sequence length="307" mass="34729">MRSYFPYPDLVVVAGVMLATVLTGCGAQTTEHQVGYQTASQRYERPTEEGPQLADDSESEPSGELGSVSVQPDHSPEPESLNHEHVSPEHSPTILETPDRNAESLALQQRIEELENENRRLRGNSADRRSTSAGTSANHEEAPYPSAEEIDELDTATGEYQQLLTDHRKYLDRLLRTYQRKRRMFAKAEASYRVDHMMTGFKFMELLFTGTPKAFNTLPEKDIVAFNEFVEAAEDLSPELEAFLQEYGLDEIDDYEQLVKLNDELEVVLQMDEPTTGNRLLDYFKTLEELGQEANNRQGAYQSGGQQ</sequence>
<feature type="region of interest" description="Disordered" evidence="1">
    <location>
        <begin position="115"/>
        <end position="146"/>
    </location>
</feature>
<dbReference type="PROSITE" id="PS51257">
    <property type="entry name" value="PROKAR_LIPOPROTEIN"/>
    <property type="match status" value="1"/>
</dbReference>
<dbReference type="Proteomes" id="UP000322214">
    <property type="component" value="Chromosome"/>
</dbReference>
<dbReference type="STRING" id="980251.GCA_001642875_02048"/>
<feature type="region of interest" description="Disordered" evidence="1">
    <location>
        <begin position="35"/>
        <end position="103"/>
    </location>
</feature>